<dbReference type="Proteomes" id="UP000198984">
    <property type="component" value="Unassembled WGS sequence"/>
</dbReference>
<evidence type="ECO:0000313" key="2">
    <source>
        <dbReference type="EMBL" id="SEM62568.1"/>
    </source>
</evidence>
<dbReference type="InterPro" id="IPR029044">
    <property type="entry name" value="Nucleotide-diphossugar_trans"/>
</dbReference>
<feature type="domain" description="Glycosyltransferase 2-like" evidence="1">
    <location>
        <begin position="11"/>
        <end position="126"/>
    </location>
</feature>
<dbReference type="Pfam" id="PF00535">
    <property type="entry name" value="Glycos_transf_2"/>
    <property type="match status" value="1"/>
</dbReference>
<dbReference type="SUPFAM" id="SSF53448">
    <property type="entry name" value="Nucleotide-diphospho-sugar transferases"/>
    <property type="match status" value="1"/>
</dbReference>
<dbReference type="RefSeq" id="WP_089916551.1">
    <property type="nucleotide sequence ID" value="NZ_FOBB01000005.1"/>
</dbReference>
<keyword evidence="2" id="KW-0808">Transferase</keyword>
<evidence type="ECO:0000259" key="1">
    <source>
        <dbReference type="Pfam" id="PF00535"/>
    </source>
</evidence>
<proteinExistence type="predicted"/>
<dbReference type="EMBL" id="FOBB01000005">
    <property type="protein sequence ID" value="SEM62568.1"/>
    <property type="molecule type" value="Genomic_DNA"/>
</dbReference>
<sequence length="338" mass="37533">MSFDNYAIDYSVLICTYNPDQRLLQRCLEAVKDLQRNGITTEVILIDNNSAPALQSRPYIQHYLSQVPGMQLLNVTQQGLSYARMGGIAAARGKYIVFFDDDNEPDSAYLLALQQLHTQYPQVTAWGPGQVQVDFIDGIDPKLEAYARPAFQERHEKQVAFAAEHEWQSCYPFGTGLCMPAATLKGYINGVNTGRFTLTDRNGESLSSGGDTQMVLFGIHGGGAAGTAPALKITHIIPGKRTSPAYLKRLAYSTSLCYATCVAQVFPEYRQQVISGLKPPAKFSRQSFKKFLRLLMGANTLKQCRLAAEIGEMCGRYLLLQRPVPGLVRMIIQFMKLD</sequence>
<name>A0A1H7ZY95_9BACT</name>
<dbReference type="AlphaFoldDB" id="A0A1H7ZY95"/>
<protein>
    <submittedName>
        <fullName evidence="2">Glycosyl transferase family 2</fullName>
    </submittedName>
</protein>
<organism evidence="2 3">
    <name type="scientific">Chitinophaga rupis</name>
    <dbReference type="NCBI Taxonomy" id="573321"/>
    <lineage>
        <taxon>Bacteria</taxon>
        <taxon>Pseudomonadati</taxon>
        <taxon>Bacteroidota</taxon>
        <taxon>Chitinophagia</taxon>
        <taxon>Chitinophagales</taxon>
        <taxon>Chitinophagaceae</taxon>
        <taxon>Chitinophaga</taxon>
    </lineage>
</organism>
<dbReference type="GO" id="GO:0016758">
    <property type="term" value="F:hexosyltransferase activity"/>
    <property type="evidence" value="ECO:0007669"/>
    <property type="project" value="UniProtKB-ARBA"/>
</dbReference>
<evidence type="ECO:0000313" key="3">
    <source>
        <dbReference type="Proteomes" id="UP000198984"/>
    </source>
</evidence>
<dbReference type="Gene3D" id="3.90.550.10">
    <property type="entry name" value="Spore Coat Polysaccharide Biosynthesis Protein SpsA, Chain A"/>
    <property type="match status" value="1"/>
</dbReference>
<dbReference type="InterPro" id="IPR001173">
    <property type="entry name" value="Glyco_trans_2-like"/>
</dbReference>
<gene>
    <name evidence="2" type="ORF">SAMN04488505_105224</name>
</gene>
<dbReference type="CDD" id="cd00761">
    <property type="entry name" value="Glyco_tranf_GTA_type"/>
    <property type="match status" value="1"/>
</dbReference>
<keyword evidence="3" id="KW-1185">Reference proteome</keyword>
<reference evidence="2 3" key="1">
    <citation type="submission" date="2016-10" db="EMBL/GenBank/DDBJ databases">
        <authorList>
            <person name="de Groot N.N."/>
        </authorList>
    </citation>
    <scope>NUCLEOTIDE SEQUENCE [LARGE SCALE GENOMIC DNA]</scope>
    <source>
        <strain evidence="2 3">DSM 21039</strain>
    </source>
</reference>
<accession>A0A1H7ZY95</accession>
<dbReference type="OrthoDB" id="786280at2"/>
<dbReference type="STRING" id="573321.SAMN04488505_105224"/>
<dbReference type="PANTHER" id="PTHR22916">
    <property type="entry name" value="GLYCOSYLTRANSFERASE"/>
    <property type="match status" value="1"/>
</dbReference>